<accession>A0ABV0UQY9</accession>
<keyword evidence="1" id="KW-1133">Transmembrane helix</keyword>
<evidence type="ECO:0000313" key="3">
    <source>
        <dbReference type="Proteomes" id="UP001482620"/>
    </source>
</evidence>
<comment type="caution">
    <text evidence="2">The sequence shown here is derived from an EMBL/GenBank/DDBJ whole genome shotgun (WGS) entry which is preliminary data.</text>
</comment>
<organism evidence="2 3">
    <name type="scientific">Ilyodon furcidens</name>
    <name type="common">goldbreast splitfin</name>
    <dbReference type="NCBI Taxonomy" id="33524"/>
    <lineage>
        <taxon>Eukaryota</taxon>
        <taxon>Metazoa</taxon>
        <taxon>Chordata</taxon>
        <taxon>Craniata</taxon>
        <taxon>Vertebrata</taxon>
        <taxon>Euteleostomi</taxon>
        <taxon>Actinopterygii</taxon>
        <taxon>Neopterygii</taxon>
        <taxon>Teleostei</taxon>
        <taxon>Neoteleostei</taxon>
        <taxon>Acanthomorphata</taxon>
        <taxon>Ovalentaria</taxon>
        <taxon>Atherinomorphae</taxon>
        <taxon>Cyprinodontiformes</taxon>
        <taxon>Goodeidae</taxon>
        <taxon>Ilyodon</taxon>
    </lineage>
</organism>
<protein>
    <submittedName>
        <fullName evidence="2">Uncharacterized protein</fullName>
    </submittedName>
</protein>
<keyword evidence="3" id="KW-1185">Reference proteome</keyword>
<reference evidence="2 3" key="1">
    <citation type="submission" date="2021-06" db="EMBL/GenBank/DDBJ databases">
        <authorList>
            <person name="Palmer J.M."/>
        </authorList>
    </citation>
    <scope>NUCLEOTIDE SEQUENCE [LARGE SCALE GENOMIC DNA]</scope>
    <source>
        <strain evidence="3">if_2019</strain>
        <tissue evidence="2">Muscle</tissue>
    </source>
</reference>
<sequence>MEGDGEVIISPVQNCSHCESGECHESKDSIICYCDKELVLATDGVSCINASEASLQPPQPSLSHLALGLSVGTSALIAALLLVVSGVMIST</sequence>
<dbReference type="EMBL" id="JAHRIQ010076716">
    <property type="protein sequence ID" value="MEQ2246232.1"/>
    <property type="molecule type" value="Genomic_DNA"/>
</dbReference>
<name>A0ABV0UQY9_9TELE</name>
<dbReference type="SUPFAM" id="SSF57196">
    <property type="entry name" value="EGF/Laminin"/>
    <property type="match status" value="1"/>
</dbReference>
<feature type="transmembrane region" description="Helical" evidence="1">
    <location>
        <begin position="65"/>
        <end position="89"/>
    </location>
</feature>
<evidence type="ECO:0000256" key="1">
    <source>
        <dbReference type="SAM" id="Phobius"/>
    </source>
</evidence>
<keyword evidence="1" id="KW-0812">Transmembrane</keyword>
<dbReference type="Proteomes" id="UP001482620">
    <property type="component" value="Unassembled WGS sequence"/>
</dbReference>
<evidence type="ECO:0000313" key="2">
    <source>
        <dbReference type="EMBL" id="MEQ2246232.1"/>
    </source>
</evidence>
<proteinExistence type="predicted"/>
<keyword evidence="1" id="KW-0472">Membrane</keyword>
<gene>
    <name evidence="2" type="ORF">ILYODFUR_036160</name>
</gene>